<dbReference type="EMBL" id="JBFOLK010000007">
    <property type="protein sequence ID" value="KAL2499318.1"/>
    <property type="molecule type" value="Genomic_DNA"/>
</dbReference>
<proteinExistence type="predicted"/>
<evidence type="ECO:0000313" key="2">
    <source>
        <dbReference type="EMBL" id="KAL2499318.1"/>
    </source>
</evidence>
<name>A0ABD1SG18_9LAMI</name>
<organism evidence="2 3">
    <name type="scientific">Abeliophyllum distichum</name>
    <dbReference type="NCBI Taxonomy" id="126358"/>
    <lineage>
        <taxon>Eukaryota</taxon>
        <taxon>Viridiplantae</taxon>
        <taxon>Streptophyta</taxon>
        <taxon>Embryophyta</taxon>
        <taxon>Tracheophyta</taxon>
        <taxon>Spermatophyta</taxon>
        <taxon>Magnoliopsida</taxon>
        <taxon>eudicotyledons</taxon>
        <taxon>Gunneridae</taxon>
        <taxon>Pentapetalae</taxon>
        <taxon>asterids</taxon>
        <taxon>lamiids</taxon>
        <taxon>Lamiales</taxon>
        <taxon>Oleaceae</taxon>
        <taxon>Forsythieae</taxon>
        <taxon>Abeliophyllum</taxon>
    </lineage>
</organism>
<dbReference type="AlphaFoldDB" id="A0ABD1SG18"/>
<comment type="caution">
    <text evidence="2">The sequence shown here is derived from an EMBL/GenBank/DDBJ whole genome shotgun (WGS) entry which is preliminary data.</text>
</comment>
<keyword evidence="3" id="KW-1185">Reference proteome</keyword>
<reference evidence="3" key="1">
    <citation type="submission" date="2024-07" db="EMBL/GenBank/DDBJ databases">
        <title>Two chromosome-level genome assemblies of Korean endemic species Abeliophyllum distichum and Forsythia ovata (Oleaceae).</title>
        <authorList>
            <person name="Jang H."/>
        </authorList>
    </citation>
    <scope>NUCLEOTIDE SEQUENCE [LARGE SCALE GENOMIC DNA]</scope>
</reference>
<sequence>MSNTRRQFDWELSRYWRQGNAIVRWKGRPTSESHGRRERCRFGLLETVLVPWRQSCEQSEPNRKVQTTDGRGISNAGATVVKQIESQANIDGRTARLTDRRGNDAGESHKKRVKGEDCGKNWQKKEKHTREDVLSPWEVDENGVVLVLWRPSSEQ</sequence>
<gene>
    <name evidence="2" type="ORF">Adt_24868</name>
</gene>
<protein>
    <submittedName>
        <fullName evidence="2">Uncharacterized protein</fullName>
    </submittedName>
</protein>
<feature type="compositionally biased region" description="Basic and acidic residues" evidence="1">
    <location>
        <begin position="93"/>
        <end position="119"/>
    </location>
</feature>
<accession>A0ABD1SG18</accession>
<evidence type="ECO:0000256" key="1">
    <source>
        <dbReference type="SAM" id="MobiDB-lite"/>
    </source>
</evidence>
<evidence type="ECO:0000313" key="3">
    <source>
        <dbReference type="Proteomes" id="UP001604336"/>
    </source>
</evidence>
<dbReference type="Proteomes" id="UP001604336">
    <property type="component" value="Unassembled WGS sequence"/>
</dbReference>
<feature type="region of interest" description="Disordered" evidence="1">
    <location>
        <begin position="90"/>
        <end position="133"/>
    </location>
</feature>